<dbReference type="Gene3D" id="3.40.50.2300">
    <property type="match status" value="1"/>
</dbReference>
<feature type="compositionally biased region" description="Polar residues" evidence="1">
    <location>
        <begin position="1"/>
        <end position="14"/>
    </location>
</feature>
<dbReference type="STRING" id="576118.SAMN05216216_11918"/>
<name>A0A1G9GV86_9BACL</name>
<feature type="region of interest" description="Disordered" evidence="1">
    <location>
        <begin position="1"/>
        <end position="33"/>
    </location>
</feature>
<evidence type="ECO:0000256" key="1">
    <source>
        <dbReference type="SAM" id="MobiDB-lite"/>
    </source>
</evidence>
<sequence>MVTETMTNPSSQQIIDEEKLSQPDAPQQISDEDAKNSILLTMTKGHQDLLKELYPDSEVYLLSEYADGSAMDIIDPVGGSYEDYREVYAQMKSFIDKLFK</sequence>
<feature type="domain" description="Phosphotyrosine protein phosphatase I" evidence="2">
    <location>
        <begin position="7"/>
        <end position="99"/>
    </location>
</feature>
<dbReference type="AlphaFoldDB" id="A0A1G9GV86"/>
<dbReference type="InterPro" id="IPR023485">
    <property type="entry name" value="Ptyr_pPase"/>
</dbReference>
<evidence type="ECO:0000259" key="2">
    <source>
        <dbReference type="Pfam" id="PF01451"/>
    </source>
</evidence>
<dbReference type="EMBL" id="FNFY01000019">
    <property type="protein sequence ID" value="SDL04475.1"/>
    <property type="molecule type" value="Genomic_DNA"/>
</dbReference>
<organism evidence="3 4">
    <name type="scientific">Lacicoccus qingdaonensis</name>
    <dbReference type="NCBI Taxonomy" id="576118"/>
    <lineage>
        <taxon>Bacteria</taxon>
        <taxon>Bacillati</taxon>
        <taxon>Bacillota</taxon>
        <taxon>Bacilli</taxon>
        <taxon>Bacillales</taxon>
        <taxon>Salinicoccaceae</taxon>
        <taxon>Lacicoccus</taxon>
    </lineage>
</organism>
<evidence type="ECO:0000313" key="4">
    <source>
        <dbReference type="Proteomes" id="UP000199008"/>
    </source>
</evidence>
<protein>
    <submittedName>
        <fullName evidence="3">Low molecular weight phosphotyrosine protein phosphatase</fullName>
    </submittedName>
</protein>
<accession>A0A1G9GV86</accession>
<dbReference type="Proteomes" id="UP000199008">
    <property type="component" value="Unassembled WGS sequence"/>
</dbReference>
<proteinExistence type="predicted"/>
<keyword evidence="4" id="KW-1185">Reference proteome</keyword>
<dbReference type="InterPro" id="IPR036196">
    <property type="entry name" value="Ptyr_pPase_sf"/>
</dbReference>
<dbReference type="Pfam" id="PF01451">
    <property type="entry name" value="LMWPc"/>
    <property type="match status" value="1"/>
</dbReference>
<reference evidence="4" key="1">
    <citation type="submission" date="2016-10" db="EMBL/GenBank/DDBJ databases">
        <authorList>
            <person name="Varghese N."/>
            <person name="Submissions S."/>
        </authorList>
    </citation>
    <scope>NUCLEOTIDE SEQUENCE [LARGE SCALE GENOMIC DNA]</scope>
    <source>
        <strain evidence="4">CGMCC 1.8895</strain>
    </source>
</reference>
<dbReference type="SUPFAM" id="SSF52788">
    <property type="entry name" value="Phosphotyrosine protein phosphatases I"/>
    <property type="match status" value="1"/>
</dbReference>
<gene>
    <name evidence="3" type="ORF">SAMN05216216_11918</name>
</gene>
<evidence type="ECO:0000313" key="3">
    <source>
        <dbReference type="EMBL" id="SDL04475.1"/>
    </source>
</evidence>